<protein>
    <recommendedName>
        <fullName evidence="4">Outer membrane protein beta-barrel domain-containing protein</fullName>
    </recommendedName>
</protein>
<dbReference type="RefSeq" id="WP_142090331.1">
    <property type="nucleotide sequence ID" value="NZ_SZUV01000022.1"/>
</dbReference>
<name>A0A543PYG4_ACITH</name>
<evidence type="ECO:0008006" key="4">
    <source>
        <dbReference type="Google" id="ProtNLM"/>
    </source>
</evidence>
<keyword evidence="1" id="KW-0732">Signal</keyword>
<organism evidence="2 3">
    <name type="scientific">Acidithiobacillus thiooxidans ATCC 19377</name>
    <dbReference type="NCBI Taxonomy" id="637390"/>
    <lineage>
        <taxon>Bacteria</taxon>
        <taxon>Pseudomonadati</taxon>
        <taxon>Pseudomonadota</taxon>
        <taxon>Acidithiobacillia</taxon>
        <taxon>Acidithiobacillales</taxon>
        <taxon>Acidithiobacillaceae</taxon>
        <taxon>Acidithiobacillus</taxon>
    </lineage>
</organism>
<sequence length="223" mass="23671">MIQKKIWLTALTLNLTLPLGADASVYSVMNQVGVAANLQGATDHYGNTTGGLGLRASLYNGSFFGTAKYRHEFGATYQGYTGGNTNTIGLKFGYLFNASNILAVGPYVGYEYNHFAQSNHFFNYHSSLSTNGLGGGLYAAAALPGVNVTGYIGYLGSFAGTHYISKLAPATFNDASNLLQMGVNAYYPLMANVSLYVGLHDDDFTHSGAPNILRGTVGLGIQF</sequence>
<accession>A0A543PYG4</accession>
<comment type="caution">
    <text evidence="2">The sequence shown here is derived from an EMBL/GenBank/DDBJ whole genome shotgun (WGS) entry which is preliminary data.</text>
</comment>
<feature type="signal peptide" evidence="1">
    <location>
        <begin position="1"/>
        <end position="23"/>
    </location>
</feature>
<gene>
    <name evidence="2" type="ORF">DLNHIDIE_03568</name>
</gene>
<dbReference type="Proteomes" id="UP000315403">
    <property type="component" value="Unassembled WGS sequence"/>
</dbReference>
<evidence type="ECO:0000313" key="3">
    <source>
        <dbReference type="Proteomes" id="UP000315403"/>
    </source>
</evidence>
<evidence type="ECO:0000256" key="1">
    <source>
        <dbReference type="SAM" id="SignalP"/>
    </source>
</evidence>
<dbReference type="AlphaFoldDB" id="A0A543PYG4"/>
<reference evidence="2 3" key="1">
    <citation type="submission" date="2019-03" db="EMBL/GenBank/DDBJ databases">
        <title>New insights into Acidothiobacillus thiooxidans sulfur metabolism through coupled gene expression, solution geochemistry, microscopy and spectroscopy analyses.</title>
        <authorList>
            <person name="Camacho D."/>
            <person name="Frazao R."/>
            <person name="Fouillen A."/>
            <person name="Nanci A."/>
            <person name="Lang B.F."/>
            <person name="Apte S.C."/>
            <person name="Baron C."/>
            <person name="Warren L.A."/>
        </authorList>
    </citation>
    <scope>NUCLEOTIDE SEQUENCE [LARGE SCALE GENOMIC DNA]</scope>
    <source>
        <strain evidence="2 3">ATCC 19377</strain>
    </source>
</reference>
<proteinExistence type="predicted"/>
<feature type="chain" id="PRO_5021818977" description="Outer membrane protein beta-barrel domain-containing protein" evidence="1">
    <location>
        <begin position="24"/>
        <end position="223"/>
    </location>
</feature>
<dbReference type="EMBL" id="SZUV01000022">
    <property type="protein sequence ID" value="TQN49116.1"/>
    <property type="molecule type" value="Genomic_DNA"/>
</dbReference>
<evidence type="ECO:0000313" key="2">
    <source>
        <dbReference type="EMBL" id="TQN49116.1"/>
    </source>
</evidence>